<accession>A0A498SIC1</accession>
<proteinExistence type="predicted"/>
<name>A0A498SIC1_ACAVI</name>
<gene>
    <name evidence="2" type="ORF">NAV_LOCUS6346</name>
</gene>
<dbReference type="EMBL" id="UPTC01001281">
    <property type="protein sequence ID" value="VBB31555.1"/>
    <property type="molecule type" value="Genomic_DNA"/>
</dbReference>
<dbReference type="Proteomes" id="UP000276991">
    <property type="component" value="Unassembled WGS sequence"/>
</dbReference>
<organism evidence="2 3">
    <name type="scientific">Acanthocheilonema viteae</name>
    <name type="common">Filarial nematode worm</name>
    <name type="synonym">Dipetalonema viteae</name>
    <dbReference type="NCBI Taxonomy" id="6277"/>
    <lineage>
        <taxon>Eukaryota</taxon>
        <taxon>Metazoa</taxon>
        <taxon>Ecdysozoa</taxon>
        <taxon>Nematoda</taxon>
        <taxon>Chromadorea</taxon>
        <taxon>Rhabditida</taxon>
        <taxon>Spirurina</taxon>
        <taxon>Spiruromorpha</taxon>
        <taxon>Filarioidea</taxon>
        <taxon>Onchocercidae</taxon>
        <taxon>Acanthocheilonema</taxon>
    </lineage>
</organism>
<reference evidence="2 3" key="1">
    <citation type="submission" date="2018-08" db="EMBL/GenBank/DDBJ databases">
        <authorList>
            <person name="Laetsch R D."/>
            <person name="Stevens L."/>
            <person name="Kumar S."/>
            <person name="Blaxter L. M."/>
        </authorList>
    </citation>
    <scope>NUCLEOTIDE SEQUENCE [LARGE SCALE GENOMIC DNA]</scope>
</reference>
<sequence>MDESTSDQPTLKRFSRYNQSMHSRPPSHMCDLQPGSSYQQQQQQPHTCSKV</sequence>
<feature type="region of interest" description="Disordered" evidence="1">
    <location>
        <begin position="1"/>
        <end position="51"/>
    </location>
</feature>
<evidence type="ECO:0000313" key="3">
    <source>
        <dbReference type="Proteomes" id="UP000276991"/>
    </source>
</evidence>
<dbReference type="OrthoDB" id="5863414at2759"/>
<protein>
    <submittedName>
        <fullName evidence="2">Uncharacterized protein</fullName>
    </submittedName>
</protein>
<evidence type="ECO:0000313" key="2">
    <source>
        <dbReference type="EMBL" id="VBB31555.1"/>
    </source>
</evidence>
<feature type="non-terminal residue" evidence="2">
    <location>
        <position position="51"/>
    </location>
</feature>
<dbReference type="AlphaFoldDB" id="A0A498SIC1"/>
<evidence type="ECO:0000256" key="1">
    <source>
        <dbReference type="SAM" id="MobiDB-lite"/>
    </source>
</evidence>
<keyword evidence="3" id="KW-1185">Reference proteome</keyword>